<dbReference type="Proteomes" id="UP000252139">
    <property type="component" value="Unassembled WGS sequence"/>
</dbReference>
<evidence type="ECO:0000313" key="6">
    <source>
        <dbReference type="Proteomes" id="UP000252139"/>
    </source>
</evidence>
<dbReference type="EMBL" id="PJQL01002335">
    <property type="protein sequence ID" value="RCH84554.1"/>
    <property type="molecule type" value="Genomic_DNA"/>
</dbReference>
<dbReference type="Pfam" id="PF00611">
    <property type="entry name" value="FCH"/>
    <property type="match status" value="1"/>
</dbReference>
<dbReference type="GO" id="GO:0005886">
    <property type="term" value="C:plasma membrane"/>
    <property type="evidence" value="ECO:0007669"/>
    <property type="project" value="TreeGrafter"/>
</dbReference>
<dbReference type="GO" id="GO:0007010">
    <property type="term" value="P:cytoskeleton organization"/>
    <property type="evidence" value="ECO:0007669"/>
    <property type="project" value="TreeGrafter"/>
</dbReference>
<dbReference type="PROSITE" id="PS51741">
    <property type="entry name" value="F_BAR"/>
    <property type="match status" value="1"/>
</dbReference>
<dbReference type="InterPro" id="IPR000198">
    <property type="entry name" value="RhoGAP_dom"/>
</dbReference>
<feature type="region of interest" description="Disordered" evidence="2">
    <location>
        <begin position="637"/>
        <end position="662"/>
    </location>
</feature>
<organism evidence="5 6">
    <name type="scientific">Rhizopus azygosporus</name>
    <name type="common">Rhizopus microsporus var. azygosporus</name>
    <dbReference type="NCBI Taxonomy" id="86630"/>
    <lineage>
        <taxon>Eukaryota</taxon>
        <taxon>Fungi</taxon>
        <taxon>Fungi incertae sedis</taxon>
        <taxon>Mucoromycota</taxon>
        <taxon>Mucoromycotina</taxon>
        <taxon>Mucoromycetes</taxon>
        <taxon>Mucorales</taxon>
        <taxon>Mucorineae</taxon>
        <taxon>Rhizopodaceae</taxon>
        <taxon>Rhizopus</taxon>
    </lineage>
</organism>
<dbReference type="GO" id="GO:0007264">
    <property type="term" value="P:small GTPase-mediated signal transduction"/>
    <property type="evidence" value="ECO:0007669"/>
    <property type="project" value="TreeGrafter"/>
</dbReference>
<keyword evidence="6" id="KW-1185">Reference proteome</keyword>
<evidence type="ECO:0000313" key="5">
    <source>
        <dbReference type="EMBL" id="RCH84554.1"/>
    </source>
</evidence>
<name>A0A367J3M3_RHIAZ</name>
<dbReference type="OrthoDB" id="2155291at2759"/>
<reference evidence="5 6" key="1">
    <citation type="journal article" date="2018" name="G3 (Bethesda)">
        <title>Phylogenetic and Phylogenomic Definition of Rhizopus Species.</title>
        <authorList>
            <person name="Gryganskyi A.P."/>
            <person name="Golan J."/>
            <person name="Dolatabadi S."/>
            <person name="Mondo S."/>
            <person name="Robb S."/>
            <person name="Idnurm A."/>
            <person name="Muszewska A."/>
            <person name="Steczkiewicz K."/>
            <person name="Masonjones S."/>
            <person name="Liao H.L."/>
            <person name="Gajdeczka M.T."/>
            <person name="Anike F."/>
            <person name="Vuek A."/>
            <person name="Anishchenko I.M."/>
            <person name="Voigt K."/>
            <person name="de Hoog G.S."/>
            <person name="Smith M.E."/>
            <person name="Heitman J."/>
            <person name="Vilgalys R."/>
            <person name="Stajich J.E."/>
        </authorList>
    </citation>
    <scope>NUCLEOTIDE SEQUENCE [LARGE SCALE GENOMIC DNA]</scope>
    <source>
        <strain evidence="5 6">CBS 357.93</strain>
    </source>
</reference>
<feature type="domain" description="Rho-GAP" evidence="3">
    <location>
        <begin position="382"/>
        <end position="595"/>
    </location>
</feature>
<sequence>MPQEHPFQTSFWSPTATIDNYPNFRYGFDILHKKLAQSVTENEAIANYIQERIEAERHHGTQLSKLPHPELDELTTLSRCFQVVWAESEASATEHWTRAENLHTTALDPLKRLASRYSRIVSNAKQTLEQQMSQFETLVKQLEQAKSVYHAKCRSLLTIQPNYRPTVIQLGTLLFYERFQVEDWMRPLNETGLTRREIVHWLQSEHQSPSVMHDLIGLHFLRQTGQDQYEKVVRQPVSKGLYGFFKWQQQQQQQQQQQPMEPYVRDMLQADKAYRELVTKVDKMRMQTEEALFMHYEEMESLELERIQTIKQVFISVAASLSNTIPRYKETVDNMMLYQETLKPDKDVQVIVEQHRTGQFCPRPVLYENYFYGAAHHQLFGVALDEVTRTEGTLIPNFMSKGMSVIESGKHETNVRPYTDILHIHKYNKLGLANLEAEEKHLVWITSLPLDRVHAARDQINQQYPVISQELLESYDVLLIASLIRLYLMELPECLLTFELYEPCKIIYSNQQDTETRLVSVSKLLTTLPTPNYHMCKVLFSHLNKLCDDQTLSRRFAHSFGYVLLRPQVESKVSTFERHPYRLIQDLIEHYDSIFTTESIKAQEENSSRTSIVVSKTSLDSLDSSRRRIRGHLIPSSSTLFEDPDELTSESTMNSTPPNYVGKEDTLELASLDSFFLDDE</sequence>
<feature type="domain" description="F-BAR" evidence="4">
    <location>
        <begin position="5"/>
        <end position="347"/>
    </location>
</feature>
<dbReference type="AlphaFoldDB" id="A0A367J3M3"/>
<dbReference type="GO" id="GO:0000935">
    <property type="term" value="C:division septum"/>
    <property type="evidence" value="ECO:0007669"/>
    <property type="project" value="TreeGrafter"/>
</dbReference>
<dbReference type="SMART" id="SM00324">
    <property type="entry name" value="RhoGAP"/>
    <property type="match status" value="1"/>
</dbReference>
<dbReference type="InterPro" id="IPR031160">
    <property type="entry name" value="F_BAR_dom"/>
</dbReference>
<dbReference type="STRING" id="86630.A0A367J3M3"/>
<evidence type="ECO:0000259" key="3">
    <source>
        <dbReference type="PROSITE" id="PS50238"/>
    </source>
</evidence>
<gene>
    <name evidence="5" type="ORF">CU097_002950</name>
</gene>
<dbReference type="PANTHER" id="PTHR23065:SF17">
    <property type="entry name" value="RHO-GTPASE-ACTIVATING PROTEIN RGD2"/>
    <property type="match status" value="1"/>
</dbReference>
<dbReference type="GO" id="GO:0005096">
    <property type="term" value="F:GTPase activator activity"/>
    <property type="evidence" value="ECO:0007669"/>
    <property type="project" value="TreeGrafter"/>
</dbReference>
<dbReference type="Gene3D" id="1.20.1270.60">
    <property type="entry name" value="Arfaptin homology (AH) domain/BAR domain"/>
    <property type="match status" value="1"/>
</dbReference>
<dbReference type="InterPro" id="IPR008936">
    <property type="entry name" value="Rho_GTPase_activation_prot"/>
</dbReference>
<proteinExistence type="predicted"/>
<dbReference type="InterPro" id="IPR001060">
    <property type="entry name" value="FCH_dom"/>
</dbReference>
<dbReference type="Gene3D" id="1.10.555.10">
    <property type="entry name" value="Rho GTPase activation protein"/>
    <property type="match status" value="1"/>
</dbReference>
<dbReference type="InterPro" id="IPR027267">
    <property type="entry name" value="AH/BAR_dom_sf"/>
</dbReference>
<dbReference type="GO" id="GO:0005737">
    <property type="term" value="C:cytoplasm"/>
    <property type="evidence" value="ECO:0007669"/>
    <property type="project" value="TreeGrafter"/>
</dbReference>
<feature type="compositionally biased region" description="Polar residues" evidence="2">
    <location>
        <begin position="649"/>
        <end position="658"/>
    </location>
</feature>
<evidence type="ECO:0008006" key="7">
    <source>
        <dbReference type="Google" id="ProtNLM"/>
    </source>
</evidence>
<dbReference type="SUPFAM" id="SSF48350">
    <property type="entry name" value="GTPase activation domain, GAP"/>
    <property type="match status" value="1"/>
</dbReference>
<dbReference type="PROSITE" id="PS50238">
    <property type="entry name" value="RHOGAP"/>
    <property type="match status" value="1"/>
</dbReference>
<dbReference type="SMART" id="SM00055">
    <property type="entry name" value="FCH"/>
    <property type="match status" value="1"/>
</dbReference>
<protein>
    <recommendedName>
        <fullName evidence="7">Rho-GAP domain-containing protein</fullName>
    </recommendedName>
</protein>
<dbReference type="PANTHER" id="PTHR23065">
    <property type="entry name" value="PROLINE-SERINE-THREONINE PHOSPHATASE INTERACTING PROTEIN 1"/>
    <property type="match status" value="1"/>
</dbReference>
<keyword evidence="1" id="KW-0175">Coiled coil</keyword>
<comment type="caution">
    <text evidence="5">The sequence shown here is derived from an EMBL/GenBank/DDBJ whole genome shotgun (WGS) entry which is preliminary data.</text>
</comment>
<evidence type="ECO:0000259" key="4">
    <source>
        <dbReference type="PROSITE" id="PS51741"/>
    </source>
</evidence>
<accession>A0A367J3M3</accession>
<evidence type="ECO:0000256" key="1">
    <source>
        <dbReference type="PROSITE-ProRule" id="PRU01077"/>
    </source>
</evidence>
<dbReference type="Pfam" id="PF00620">
    <property type="entry name" value="RhoGAP"/>
    <property type="match status" value="1"/>
</dbReference>
<dbReference type="SUPFAM" id="SSF103657">
    <property type="entry name" value="BAR/IMD domain-like"/>
    <property type="match status" value="1"/>
</dbReference>
<evidence type="ECO:0000256" key="2">
    <source>
        <dbReference type="SAM" id="MobiDB-lite"/>
    </source>
</evidence>